<dbReference type="EMBL" id="CAUEEQ010013889">
    <property type="protein sequence ID" value="CAJ0937875.1"/>
    <property type="molecule type" value="Genomic_DNA"/>
</dbReference>
<protein>
    <submittedName>
        <fullName evidence="1">Uncharacterized protein</fullName>
    </submittedName>
</protein>
<evidence type="ECO:0000313" key="2">
    <source>
        <dbReference type="Proteomes" id="UP001176940"/>
    </source>
</evidence>
<gene>
    <name evidence="1" type="ORF">RIMI_LOCUS7358726</name>
</gene>
<dbReference type="Proteomes" id="UP001176940">
    <property type="component" value="Unassembled WGS sequence"/>
</dbReference>
<keyword evidence="2" id="KW-1185">Reference proteome</keyword>
<sequence>MDSMHTAAPPYTRASPRCSRLWPRSCLGEERSRCGSAIVWTRTPLGR</sequence>
<reference evidence="1" key="1">
    <citation type="submission" date="2023-07" db="EMBL/GenBank/DDBJ databases">
        <authorList>
            <person name="Stuckert A."/>
        </authorList>
    </citation>
    <scope>NUCLEOTIDE SEQUENCE</scope>
</reference>
<comment type="caution">
    <text evidence="1">The sequence shown here is derived from an EMBL/GenBank/DDBJ whole genome shotgun (WGS) entry which is preliminary data.</text>
</comment>
<evidence type="ECO:0000313" key="1">
    <source>
        <dbReference type="EMBL" id="CAJ0937875.1"/>
    </source>
</evidence>
<accession>A0ABN9LEB9</accession>
<organism evidence="1 2">
    <name type="scientific">Ranitomeya imitator</name>
    <name type="common">mimic poison frog</name>
    <dbReference type="NCBI Taxonomy" id="111125"/>
    <lineage>
        <taxon>Eukaryota</taxon>
        <taxon>Metazoa</taxon>
        <taxon>Chordata</taxon>
        <taxon>Craniata</taxon>
        <taxon>Vertebrata</taxon>
        <taxon>Euteleostomi</taxon>
        <taxon>Amphibia</taxon>
        <taxon>Batrachia</taxon>
        <taxon>Anura</taxon>
        <taxon>Neobatrachia</taxon>
        <taxon>Hyloidea</taxon>
        <taxon>Dendrobatidae</taxon>
        <taxon>Dendrobatinae</taxon>
        <taxon>Ranitomeya</taxon>
    </lineage>
</organism>
<proteinExistence type="predicted"/>
<name>A0ABN9LEB9_9NEOB</name>